<name>A0A2A6BNL2_PRIPA</name>
<dbReference type="EnsemblMetazoa" id="PPA11156.1">
    <property type="protein sequence ID" value="PPA11156.1"/>
    <property type="gene ID" value="WBGene00100710"/>
</dbReference>
<keyword evidence="2" id="KW-1185">Reference proteome</keyword>
<evidence type="ECO:0000313" key="1">
    <source>
        <dbReference type="EnsemblMetazoa" id="PPA11156.1"/>
    </source>
</evidence>
<dbReference type="AlphaFoldDB" id="A0A2A6BNL2"/>
<reference evidence="1" key="2">
    <citation type="submission" date="2022-06" db="UniProtKB">
        <authorList>
            <consortium name="EnsemblMetazoa"/>
        </authorList>
    </citation>
    <scope>IDENTIFICATION</scope>
    <source>
        <strain evidence="1">PS312</strain>
    </source>
</reference>
<organism evidence="1 2">
    <name type="scientific">Pristionchus pacificus</name>
    <name type="common">Parasitic nematode worm</name>
    <dbReference type="NCBI Taxonomy" id="54126"/>
    <lineage>
        <taxon>Eukaryota</taxon>
        <taxon>Metazoa</taxon>
        <taxon>Ecdysozoa</taxon>
        <taxon>Nematoda</taxon>
        <taxon>Chromadorea</taxon>
        <taxon>Rhabditida</taxon>
        <taxon>Rhabditina</taxon>
        <taxon>Diplogasteromorpha</taxon>
        <taxon>Diplogasteroidea</taxon>
        <taxon>Neodiplogasteridae</taxon>
        <taxon>Pristionchus</taxon>
    </lineage>
</organism>
<accession>A0A8R1U853</accession>
<gene>
    <name evidence="1" type="primary">WBGene00100710</name>
</gene>
<proteinExistence type="predicted"/>
<reference evidence="2" key="1">
    <citation type="journal article" date="2008" name="Nat. Genet.">
        <title>The Pristionchus pacificus genome provides a unique perspective on nematode lifestyle and parasitism.</title>
        <authorList>
            <person name="Dieterich C."/>
            <person name="Clifton S.W."/>
            <person name="Schuster L.N."/>
            <person name="Chinwalla A."/>
            <person name="Delehaunty K."/>
            <person name="Dinkelacker I."/>
            <person name="Fulton L."/>
            <person name="Fulton R."/>
            <person name="Godfrey J."/>
            <person name="Minx P."/>
            <person name="Mitreva M."/>
            <person name="Roeseler W."/>
            <person name="Tian H."/>
            <person name="Witte H."/>
            <person name="Yang S.P."/>
            <person name="Wilson R.K."/>
            <person name="Sommer R.J."/>
        </authorList>
    </citation>
    <scope>NUCLEOTIDE SEQUENCE [LARGE SCALE GENOMIC DNA]</scope>
    <source>
        <strain evidence="2">PS312</strain>
    </source>
</reference>
<protein>
    <submittedName>
        <fullName evidence="1">Uncharacterized protein</fullName>
    </submittedName>
</protein>
<evidence type="ECO:0000313" key="2">
    <source>
        <dbReference type="Proteomes" id="UP000005239"/>
    </source>
</evidence>
<dbReference type="Proteomes" id="UP000005239">
    <property type="component" value="Unassembled WGS sequence"/>
</dbReference>
<accession>A0A2A6BNL2</accession>
<sequence length="282" mass="31870">MASEGLFEVPEWGCQEGTSTNTCTIDGFLATLLCAKWKDPFFLGRLLGDDLFTTVCRQFAGGKGKLSERKKAFIEALYPTADDGEYDLWGDEQSMIHERAKRQSEIVVTATCVDCYQELIETRDAFIVRPFEGESLVDAIHATIAAPVRDFCDKELGYCTEKKEVTLRVNETTWMIPIDLSQCPAHIVNPVHIAKLPPLITVGGVVFQLGGVTVYINYKDRADRKKSGGHYSCVMWHEMKWLYYDGMAAPKLQTIRKLSDINRLKENVVFTCKCAYYFRASD</sequence>